<dbReference type="Gene3D" id="2.170.130.10">
    <property type="entry name" value="TonB-dependent receptor, plug domain"/>
    <property type="match status" value="1"/>
</dbReference>
<dbReference type="PANTHER" id="PTHR30069">
    <property type="entry name" value="TONB-DEPENDENT OUTER MEMBRANE RECEPTOR"/>
    <property type="match status" value="1"/>
</dbReference>
<accession>A0A1A7BIP2</accession>
<dbReference type="InterPro" id="IPR036942">
    <property type="entry name" value="Beta-barrel_TonB_sf"/>
</dbReference>
<dbReference type="STRING" id="1300349.I603_1024"/>
<gene>
    <name evidence="10" type="ORF">I603_1024</name>
</gene>
<dbReference type="Gene3D" id="2.40.170.20">
    <property type="entry name" value="TonB-dependent receptor, beta-barrel domain"/>
    <property type="match status" value="1"/>
</dbReference>
<dbReference type="EMBL" id="LZYB01000002">
    <property type="protein sequence ID" value="OBV11581.1"/>
    <property type="molecule type" value="Genomic_DNA"/>
</dbReference>
<dbReference type="GO" id="GO:0009279">
    <property type="term" value="C:cell outer membrane"/>
    <property type="evidence" value="ECO:0007669"/>
    <property type="project" value="UniProtKB-SubCell"/>
</dbReference>
<comment type="caution">
    <text evidence="10">The sequence shown here is derived from an EMBL/GenBank/DDBJ whole genome shotgun (WGS) entry which is preliminary data.</text>
</comment>
<dbReference type="RefSeq" id="WP_068862777.1">
    <property type="nucleotide sequence ID" value="NZ_LZYB01000002.1"/>
</dbReference>
<evidence type="ECO:0000256" key="2">
    <source>
        <dbReference type="ARBA" id="ARBA00022448"/>
    </source>
</evidence>
<evidence type="ECO:0000256" key="5">
    <source>
        <dbReference type="ARBA" id="ARBA00022729"/>
    </source>
</evidence>
<evidence type="ECO:0000256" key="7">
    <source>
        <dbReference type="ARBA" id="ARBA00023237"/>
    </source>
</evidence>
<dbReference type="InterPro" id="IPR039426">
    <property type="entry name" value="TonB-dep_rcpt-like"/>
</dbReference>
<evidence type="ECO:0000256" key="1">
    <source>
        <dbReference type="ARBA" id="ARBA00004571"/>
    </source>
</evidence>
<dbReference type="GO" id="GO:0044718">
    <property type="term" value="P:siderophore transmembrane transport"/>
    <property type="evidence" value="ECO:0007669"/>
    <property type="project" value="TreeGrafter"/>
</dbReference>
<protein>
    <submittedName>
        <fullName evidence="10">Outer membrane receptor protein</fullName>
    </submittedName>
</protein>
<organism evidence="10 11">
    <name type="scientific">Erythrobacter dokdonensis DSW-74</name>
    <dbReference type="NCBI Taxonomy" id="1300349"/>
    <lineage>
        <taxon>Bacteria</taxon>
        <taxon>Pseudomonadati</taxon>
        <taxon>Pseudomonadota</taxon>
        <taxon>Alphaproteobacteria</taxon>
        <taxon>Sphingomonadales</taxon>
        <taxon>Erythrobacteraceae</taxon>
        <taxon>Erythrobacter/Porphyrobacter group</taxon>
        <taxon>Erythrobacter</taxon>
    </lineage>
</organism>
<name>A0A1A7BIP2_9SPHN</name>
<dbReference type="Proteomes" id="UP000092484">
    <property type="component" value="Unassembled WGS sequence"/>
</dbReference>
<evidence type="ECO:0000259" key="9">
    <source>
        <dbReference type="Pfam" id="PF07715"/>
    </source>
</evidence>
<keyword evidence="3" id="KW-1134">Transmembrane beta strand</keyword>
<keyword evidence="5 8" id="KW-0732">Signal</keyword>
<dbReference type="InterPro" id="IPR012910">
    <property type="entry name" value="Plug_dom"/>
</dbReference>
<evidence type="ECO:0000256" key="4">
    <source>
        <dbReference type="ARBA" id="ARBA00022692"/>
    </source>
</evidence>
<dbReference type="GO" id="GO:0015344">
    <property type="term" value="F:siderophore uptake transmembrane transporter activity"/>
    <property type="evidence" value="ECO:0007669"/>
    <property type="project" value="TreeGrafter"/>
</dbReference>
<proteinExistence type="predicted"/>
<feature type="domain" description="TonB-dependent receptor plug" evidence="9">
    <location>
        <begin position="54"/>
        <end position="135"/>
    </location>
</feature>
<feature type="chain" id="PRO_5008355062" evidence="8">
    <location>
        <begin position="30"/>
        <end position="707"/>
    </location>
</feature>
<dbReference type="Pfam" id="PF07715">
    <property type="entry name" value="Plug"/>
    <property type="match status" value="1"/>
</dbReference>
<sequence>MKPRSPFPRSARLSLVPSVILFGLTVPLAAQDELGGADEPTSLDVSAGTAPASTRSTFVPEDFVRFAPRSALDMARQVPGFAIREGDGARGLGQADINVLINGRRISGKSNGPLEALGRIPFEDVVRLELVDGASLDIGGLTGQVLNVVTESSGRISGQFRYSPQVRSFGTPARLLNGSIALAGGGPNTDWTLALENDSQRRGNEGLEQVFDATGALVATRDEKANFNSDRPSISGSFTRTAQNANILNLSGQVQGFLFRETEVSRQSLHGAPVDRVRNLRRTEDEFNFELGADYQFALGPGQLKLIAYHRYEDSPTTSTVITTFADGSPAQGSVFVRDADEAETILRSEYTFAAAGGNIVAALEAVRNFLEIDSTLAVRDGNGVLQPVLLPGASDRVEEDRADAGLTYSRALGPQLQLQISAGGEYSRISQAGPLGLTRRFWRPKGFAAIDWKAGKALNLAGRIERVVGQLDFFDFIATVDLDQDREDVTNANLVPQQSWVYELEASWRLGALGNLNLRGFYEDITDIVDQIPIPGGGQAPGNIPSAKRYGVNGNATLLSDRFGWKGTRLDLGLALAGSEVSDPLLGFVRELSGNRLIDLSMNLRHDVTGTAWAFGAAGDWRDNAAAVRLDEISLNNPGFAFVSAFVENKDVAGMTLRATMGNLLGQRDRFSRTVFTDRAAGLVAFSEARDRKFGTIFTVDVEGSF</sequence>
<evidence type="ECO:0000313" key="10">
    <source>
        <dbReference type="EMBL" id="OBV11581.1"/>
    </source>
</evidence>
<keyword evidence="4" id="KW-0812">Transmembrane</keyword>
<dbReference type="PATRIC" id="fig|1300349.4.peg.1020"/>
<comment type="subcellular location">
    <subcellularLocation>
        <location evidence="1">Cell outer membrane</location>
        <topology evidence="1">Multi-pass membrane protein</topology>
    </subcellularLocation>
</comment>
<dbReference type="InterPro" id="IPR037066">
    <property type="entry name" value="Plug_dom_sf"/>
</dbReference>
<keyword evidence="11" id="KW-1185">Reference proteome</keyword>
<dbReference type="PANTHER" id="PTHR30069:SF29">
    <property type="entry name" value="HEMOGLOBIN AND HEMOGLOBIN-HAPTOGLOBIN-BINDING PROTEIN 1-RELATED"/>
    <property type="match status" value="1"/>
</dbReference>
<evidence type="ECO:0000256" key="8">
    <source>
        <dbReference type="SAM" id="SignalP"/>
    </source>
</evidence>
<evidence type="ECO:0000313" key="11">
    <source>
        <dbReference type="Proteomes" id="UP000092484"/>
    </source>
</evidence>
<evidence type="ECO:0000256" key="6">
    <source>
        <dbReference type="ARBA" id="ARBA00023136"/>
    </source>
</evidence>
<dbReference type="SUPFAM" id="SSF56935">
    <property type="entry name" value="Porins"/>
    <property type="match status" value="1"/>
</dbReference>
<keyword evidence="2" id="KW-0813">Transport</keyword>
<dbReference type="AlphaFoldDB" id="A0A1A7BIP2"/>
<evidence type="ECO:0000256" key="3">
    <source>
        <dbReference type="ARBA" id="ARBA00022452"/>
    </source>
</evidence>
<keyword evidence="6" id="KW-0472">Membrane</keyword>
<reference evidence="10 11" key="1">
    <citation type="submission" date="2016-06" db="EMBL/GenBank/DDBJ databases">
        <title>Genome sequence of Porphyrobacter dokdonensis DSW-74.</title>
        <authorList>
            <person name="Kim J.F."/>
            <person name="Song J.Y."/>
        </authorList>
    </citation>
    <scope>NUCLEOTIDE SEQUENCE [LARGE SCALE GENOMIC DNA]</scope>
    <source>
        <strain evidence="10 11">DSW-74</strain>
    </source>
</reference>
<feature type="signal peptide" evidence="8">
    <location>
        <begin position="1"/>
        <end position="29"/>
    </location>
</feature>
<keyword evidence="10" id="KW-0675">Receptor</keyword>
<keyword evidence="7" id="KW-0998">Cell outer membrane</keyword>